<accession>A0ABY6ABU3</accession>
<dbReference type="RefSeq" id="WP_260996526.1">
    <property type="nucleotide sequence ID" value="NZ_CP054475.1"/>
</dbReference>
<evidence type="ECO:0000313" key="2">
    <source>
        <dbReference type="EMBL" id="UXD87746.1"/>
    </source>
</evidence>
<sequence length="88" mass="10129">MIRRSVKMVTGVLLLLLGIIITPMPIPLGIILIILGLSMLVSTIPRVRTFLQFLRRRYRVFSHKLNSIKHRLPAFARQLIEDTDPDQP</sequence>
<keyword evidence="1" id="KW-0472">Membrane</keyword>
<protein>
    <recommendedName>
        <fullName evidence="4">Transmembrane protein PGPGW</fullName>
    </recommendedName>
</protein>
<dbReference type="Pfam" id="PF09656">
    <property type="entry name" value="PGPGW"/>
    <property type="match status" value="1"/>
</dbReference>
<keyword evidence="1" id="KW-0812">Transmembrane</keyword>
<keyword evidence="1" id="KW-1133">Transmembrane helix</keyword>
<gene>
    <name evidence="2" type="ORF">HUF19_10000</name>
</gene>
<keyword evidence="3" id="KW-1185">Reference proteome</keyword>
<reference evidence="3" key="1">
    <citation type="submission" date="2020-06" db="EMBL/GenBank/DDBJ databases">
        <title>Thalassolituus marinus alknpb1M-1, a hydrocarbon-degrading bacterium isolated from the deep-sea overlying water using an in-situ strategy from the South China Sea basin.</title>
        <authorList>
            <person name="Dong C."/>
            <person name="Chen Y."/>
            <person name="Shao Z."/>
        </authorList>
    </citation>
    <scope>NUCLEOTIDE SEQUENCE [LARGE SCALE GENOMIC DNA]</scope>
    <source>
        <strain evidence="3">alknpb1M-1</strain>
    </source>
</reference>
<evidence type="ECO:0008006" key="4">
    <source>
        <dbReference type="Google" id="ProtNLM"/>
    </source>
</evidence>
<proteinExistence type="predicted"/>
<feature type="transmembrane region" description="Helical" evidence="1">
    <location>
        <begin position="12"/>
        <end position="41"/>
    </location>
</feature>
<evidence type="ECO:0000256" key="1">
    <source>
        <dbReference type="SAM" id="Phobius"/>
    </source>
</evidence>
<name>A0ABY6ABU3_9GAMM</name>
<evidence type="ECO:0000313" key="3">
    <source>
        <dbReference type="Proteomes" id="UP001065322"/>
    </source>
</evidence>
<dbReference type="EMBL" id="CP054475">
    <property type="protein sequence ID" value="UXD87746.1"/>
    <property type="molecule type" value="Genomic_DNA"/>
</dbReference>
<dbReference type="InterPro" id="IPR019099">
    <property type="entry name" value="Uncharacterised_PGPGW_TM"/>
</dbReference>
<dbReference type="Proteomes" id="UP001065322">
    <property type="component" value="Chromosome"/>
</dbReference>
<organism evidence="2 3">
    <name type="scientific">Thalassolituus hydrocarboniclasticus</name>
    <dbReference type="NCBI Taxonomy" id="2742796"/>
    <lineage>
        <taxon>Bacteria</taxon>
        <taxon>Pseudomonadati</taxon>
        <taxon>Pseudomonadota</taxon>
        <taxon>Gammaproteobacteria</taxon>
        <taxon>Oceanospirillales</taxon>
        <taxon>Oceanospirillaceae</taxon>
        <taxon>Thalassolituus</taxon>
    </lineage>
</organism>